<dbReference type="EMBL" id="BPLR01007934">
    <property type="protein sequence ID" value="GIY20775.1"/>
    <property type="molecule type" value="Genomic_DNA"/>
</dbReference>
<organism evidence="2 3">
    <name type="scientific">Caerostris extrusa</name>
    <name type="common">Bark spider</name>
    <name type="synonym">Caerostris bankana</name>
    <dbReference type="NCBI Taxonomy" id="172846"/>
    <lineage>
        <taxon>Eukaryota</taxon>
        <taxon>Metazoa</taxon>
        <taxon>Ecdysozoa</taxon>
        <taxon>Arthropoda</taxon>
        <taxon>Chelicerata</taxon>
        <taxon>Arachnida</taxon>
        <taxon>Araneae</taxon>
        <taxon>Araneomorphae</taxon>
        <taxon>Entelegynae</taxon>
        <taxon>Araneoidea</taxon>
        <taxon>Araneidae</taxon>
        <taxon>Caerostris</taxon>
    </lineage>
</organism>
<feature type="compositionally biased region" description="Basic residues" evidence="1">
    <location>
        <begin position="1"/>
        <end position="11"/>
    </location>
</feature>
<comment type="caution">
    <text evidence="2">The sequence shown here is derived from an EMBL/GenBank/DDBJ whole genome shotgun (WGS) entry which is preliminary data.</text>
</comment>
<proteinExistence type="predicted"/>
<gene>
    <name evidence="2" type="ORF">CEXT_519221</name>
</gene>
<dbReference type="Proteomes" id="UP001054945">
    <property type="component" value="Unassembled WGS sequence"/>
</dbReference>
<evidence type="ECO:0000313" key="2">
    <source>
        <dbReference type="EMBL" id="GIY20775.1"/>
    </source>
</evidence>
<reference evidence="2 3" key="1">
    <citation type="submission" date="2021-06" db="EMBL/GenBank/DDBJ databases">
        <title>Caerostris extrusa draft genome.</title>
        <authorList>
            <person name="Kono N."/>
            <person name="Arakawa K."/>
        </authorList>
    </citation>
    <scope>NUCLEOTIDE SEQUENCE [LARGE SCALE GENOMIC DNA]</scope>
</reference>
<protein>
    <submittedName>
        <fullName evidence="2">Uncharacterized protein</fullName>
    </submittedName>
</protein>
<feature type="region of interest" description="Disordered" evidence="1">
    <location>
        <begin position="75"/>
        <end position="101"/>
    </location>
</feature>
<feature type="region of interest" description="Disordered" evidence="1">
    <location>
        <begin position="1"/>
        <end position="32"/>
    </location>
</feature>
<dbReference type="AlphaFoldDB" id="A0AAV4RGG1"/>
<feature type="compositionally biased region" description="Basic and acidic residues" evidence="1">
    <location>
        <begin position="75"/>
        <end position="88"/>
    </location>
</feature>
<evidence type="ECO:0000313" key="3">
    <source>
        <dbReference type="Proteomes" id="UP001054945"/>
    </source>
</evidence>
<evidence type="ECO:0000256" key="1">
    <source>
        <dbReference type="SAM" id="MobiDB-lite"/>
    </source>
</evidence>
<sequence length="101" mass="11355">MQISKTKAKWRRGPEKPWGAAVEPPDNKFGGRITLSLPSGDIRAPERERGMLLQLTLGGEIFSALHFGHTLGDEVRDNNNSKKEEKNHPLSLCSAKYERKE</sequence>
<keyword evidence="3" id="KW-1185">Reference proteome</keyword>
<name>A0AAV4RGG1_CAEEX</name>
<accession>A0AAV4RGG1</accession>